<comment type="caution">
    <text evidence="1">The sequence shown here is derived from an EMBL/GenBank/DDBJ whole genome shotgun (WGS) entry which is preliminary data.</text>
</comment>
<proteinExistence type="predicted"/>
<gene>
    <name evidence="1" type="ORF">GCM10022422_33170</name>
</gene>
<sequence>MIEVFKTNVQEESQCSIIIEKLLEHYPNSSINFDLEDCDKILRIHAPTFSNTKIIDIVNSHGYFCEALP</sequence>
<dbReference type="RefSeq" id="WP_198857938.1">
    <property type="nucleotide sequence ID" value="NZ_BAABDT010000006.1"/>
</dbReference>
<evidence type="ECO:0000313" key="1">
    <source>
        <dbReference type="EMBL" id="GAA3746219.1"/>
    </source>
</evidence>
<reference evidence="2" key="1">
    <citation type="journal article" date="2019" name="Int. J. Syst. Evol. Microbiol.">
        <title>The Global Catalogue of Microorganisms (GCM) 10K type strain sequencing project: providing services to taxonomists for standard genome sequencing and annotation.</title>
        <authorList>
            <consortium name="The Broad Institute Genomics Platform"/>
            <consortium name="The Broad Institute Genome Sequencing Center for Infectious Disease"/>
            <person name="Wu L."/>
            <person name="Ma J."/>
        </authorList>
    </citation>
    <scope>NUCLEOTIDE SEQUENCE [LARGE SCALE GENOMIC DNA]</scope>
    <source>
        <strain evidence="2">JCM 17336</strain>
    </source>
</reference>
<dbReference type="EMBL" id="BAABDT010000006">
    <property type="protein sequence ID" value="GAA3746219.1"/>
    <property type="molecule type" value="Genomic_DNA"/>
</dbReference>
<evidence type="ECO:0000313" key="2">
    <source>
        <dbReference type="Proteomes" id="UP001501367"/>
    </source>
</evidence>
<organism evidence="1 2">
    <name type="scientific">Flavobacterium ginsengisoli</name>
    <dbReference type="NCBI Taxonomy" id="871694"/>
    <lineage>
        <taxon>Bacteria</taxon>
        <taxon>Pseudomonadati</taxon>
        <taxon>Bacteroidota</taxon>
        <taxon>Flavobacteriia</taxon>
        <taxon>Flavobacteriales</taxon>
        <taxon>Flavobacteriaceae</taxon>
        <taxon>Flavobacterium</taxon>
    </lineage>
</organism>
<accession>A0ABP7FSP4</accession>
<name>A0ABP7FSP4_9FLAO</name>
<dbReference type="Proteomes" id="UP001501367">
    <property type="component" value="Unassembled WGS sequence"/>
</dbReference>
<keyword evidence="2" id="KW-1185">Reference proteome</keyword>
<evidence type="ECO:0008006" key="3">
    <source>
        <dbReference type="Google" id="ProtNLM"/>
    </source>
</evidence>
<protein>
    <recommendedName>
        <fullName evidence="3">HMA domain-containing protein</fullName>
    </recommendedName>
</protein>